<dbReference type="GO" id="GO:0004180">
    <property type="term" value="F:carboxypeptidase activity"/>
    <property type="evidence" value="ECO:0007669"/>
    <property type="project" value="UniProtKB-KW"/>
</dbReference>
<name>A0ABU2CP41_9MICO</name>
<organism evidence="2 3">
    <name type="scientific">Promicromonospora iranensis</name>
    <dbReference type="NCBI Taxonomy" id="1105144"/>
    <lineage>
        <taxon>Bacteria</taxon>
        <taxon>Bacillati</taxon>
        <taxon>Actinomycetota</taxon>
        <taxon>Actinomycetes</taxon>
        <taxon>Micrococcales</taxon>
        <taxon>Promicromonosporaceae</taxon>
        <taxon>Promicromonospora</taxon>
    </lineage>
</organism>
<keyword evidence="2" id="KW-0121">Carboxypeptidase</keyword>
<accession>A0ABU2CP41</accession>
<evidence type="ECO:0000313" key="2">
    <source>
        <dbReference type="EMBL" id="MDR7383110.1"/>
    </source>
</evidence>
<evidence type="ECO:0000313" key="3">
    <source>
        <dbReference type="Proteomes" id="UP001183585"/>
    </source>
</evidence>
<comment type="caution">
    <text evidence="2">The sequence shown here is derived from an EMBL/GenBank/DDBJ whole genome shotgun (WGS) entry which is preliminary data.</text>
</comment>
<dbReference type="EMBL" id="JAVDYE010000001">
    <property type="protein sequence ID" value="MDR7383110.1"/>
    <property type="molecule type" value="Genomic_DNA"/>
</dbReference>
<reference evidence="2 3" key="1">
    <citation type="submission" date="2023-07" db="EMBL/GenBank/DDBJ databases">
        <title>Sequencing the genomes of 1000 actinobacteria strains.</title>
        <authorList>
            <person name="Klenk H.-P."/>
        </authorList>
    </citation>
    <scope>NUCLEOTIDE SEQUENCE [LARGE SCALE GENOMIC DNA]</scope>
    <source>
        <strain evidence="2 3">DSM 45554</strain>
    </source>
</reference>
<proteinExistence type="predicted"/>
<evidence type="ECO:0000256" key="1">
    <source>
        <dbReference type="SAM" id="MobiDB-lite"/>
    </source>
</evidence>
<feature type="compositionally biased region" description="Polar residues" evidence="1">
    <location>
        <begin position="32"/>
        <end position="43"/>
    </location>
</feature>
<dbReference type="Proteomes" id="UP001183585">
    <property type="component" value="Unassembled WGS sequence"/>
</dbReference>
<gene>
    <name evidence="2" type="ORF">J2S48_002625</name>
</gene>
<sequence>MTDDEKTKQTDTTATSAPGPAKSEPTDDLVTTAHTLSTPQGDLSYTATTGRIVLRQEVLTDDKYDGRKPKAEVSITYYTLDPSTGSGQRTPT</sequence>
<protein>
    <submittedName>
        <fullName evidence="2">Carboxypeptidase C (Cathepsin A)</fullName>
    </submittedName>
</protein>
<keyword evidence="3" id="KW-1185">Reference proteome</keyword>
<keyword evidence="2" id="KW-0378">Hydrolase</keyword>
<dbReference type="RefSeq" id="WP_274991907.1">
    <property type="nucleotide sequence ID" value="NZ_JAJQQP010000001.1"/>
</dbReference>
<feature type="region of interest" description="Disordered" evidence="1">
    <location>
        <begin position="1"/>
        <end position="43"/>
    </location>
</feature>
<keyword evidence="2" id="KW-0645">Protease</keyword>